<proteinExistence type="predicted"/>
<dbReference type="InterPro" id="IPR029044">
    <property type="entry name" value="Nucleotide-diphossugar_trans"/>
</dbReference>
<keyword evidence="2" id="KW-0808">Transferase</keyword>
<dbReference type="Pfam" id="PF00535">
    <property type="entry name" value="Glycos_transf_2"/>
    <property type="match status" value="1"/>
</dbReference>
<dbReference type="Gene3D" id="3.90.550.10">
    <property type="entry name" value="Spore Coat Polysaccharide Biosynthesis Protein SpsA, Chain A"/>
    <property type="match status" value="1"/>
</dbReference>
<evidence type="ECO:0000313" key="2">
    <source>
        <dbReference type="EMBL" id="CVK15714.1"/>
    </source>
</evidence>
<accession>A0A0X3AMZ2</accession>
<dbReference type="OrthoDB" id="761861at2"/>
<dbReference type="CDD" id="cd00761">
    <property type="entry name" value="Glyco_tranf_GTA_type"/>
    <property type="match status" value="1"/>
</dbReference>
<organism evidence="2 3">
    <name type="scientific">Apibacter mensalis</name>
    <dbReference type="NCBI Taxonomy" id="1586267"/>
    <lineage>
        <taxon>Bacteria</taxon>
        <taxon>Pseudomonadati</taxon>
        <taxon>Bacteroidota</taxon>
        <taxon>Flavobacteriia</taxon>
        <taxon>Flavobacteriales</taxon>
        <taxon>Weeksellaceae</taxon>
        <taxon>Apibacter</taxon>
    </lineage>
</organism>
<dbReference type="AlphaFoldDB" id="A0A0X3AMZ2"/>
<dbReference type="GO" id="GO:0016740">
    <property type="term" value="F:transferase activity"/>
    <property type="evidence" value="ECO:0007669"/>
    <property type="project" value="UniProtKB-KW"/>
</dbReference>
<gene>
    <name evidence="2" type="ORF">Ga0061079_10324</name>
</gene>
<evidence type="ECO:0000259" key="1">
    <source>
        <dbReference type="Pfam" id="PF00535"/>
    </source>
</evidence>
<dbReference type="InterPro" id="IPR001173">
    <property type="entry name" value="Glyco_trans_2-like"/>
</dbReference>
<sequence length="297" mass="34905">MISILIPVYNYSIINLGKELLKQGAKLKVPYEIIFFDDASVNCKITQSNQLFCENNNISYIISHENKGRAKARNLLAQKAKYEWLLFMDSDVIPVTSIYLKTFVLSIHDDSQVFYGAIVYRRNLDKNTQKCLRWKYGINYEEISVKRNHKSNYLYLKTANLMVRKSVFQSILFPVLEQNYGYEDTIFGLTLETNNIKLEFIENPVYHEGIEVNSVFLNKTEESIRNLAALISKEEILCKRIKVVNFYFFLKKINGVKFVKYLFKKNRNFMKKNLLSENADLKIFQLYKIGYLCYLLA</sequence>
<feature type="domain" description="Glycosyltransferase 2-like" evidence="1">
    <location>
        <begin position="3"/>
        <end position="168"/>
    </location>
</feature>
<dbReference type="STRING" id="1586267.GCA_001418685_00546"/>
<dbReference type="PANTHER" id="PTHR43685:SF2">
    <property type="entry name" value="GLYCOSYLTRANSFERASE 2-LIKE DOMAIN-CONTAINING PROTEIN"/>
    <property type="match status" value="1"/>
</dbReference>
<dbReference type="PANTHER" id="PTHR43685">
    <property type="entry name" value="GLYCOSYLTRANSFERASE"/>
    <property type="match status" value="1"/>
</dbReference>
<dbReference type="RefSeq" id="WP_055424942.1">
    <property type="nucleotide sequence ID" value="NZ_FCOR01000003.1"/>
</dbReference>
<name>A0A0X3AMZ2_9FLAO</name>
<reference evidence="2 3" key="1">
    <citation type="submission" date="2016-01" db="EMBL/GenBank/DDBJ databases">
        <authorList>
            <person name="McClelland M."/>
            <person name="Jain A."/>
            <person name="Saraogi P."/>
            <person name="Mendelson R."/>
            <person name="Westerman R."/>
            <person name="SanMiguel P."/>
            <person name="Csonka L."/>
        </authorList>
    </citation>
    <scope>NUCLEOTIDE SEQUENCE [LARGE SCALE GENOMIC DNA]</scope>
    <source>
        <strain evidence="2 3">R-53146</strain>
    </source>
</reference>
<dbReference type="EMBL" id="FCOR01000003">
    <property type="protein sequence ID" value="CVK15714.1"/>
    <property type="molecule type" value="Genomic_DNA"/>
</dbReference>
<dbReference type="InterPro" id="IPR050834">
    <property type="entry name" value="Glycosyltransf_2"/>
</dbReference>
<dbReference type="SUPFAM" id="SSF53448">
    <property type="entry name" value="Nucleotide-diphospho-sugar transferases"/>
    <property type="match status" value="1"/>
</dbReference>
<evidence type="ECO:0000313" key="3">
    <source>
        <dbReference type="Proteomes" id="UP000182761"/>
    </source>
</evidence>
<dbReference type="Proteomes" id="UP000182761">
    <property type="component" value="Unassembled WGS sequence"/>
</dbReference>
<protein>
    <submittedName>
        <fullName evidence="2">Glycosyl transferase family 2</fullName>
    </submittedName>
</protein>
<keyword evidence="3" id="KW-1185">Reference proteome</keyword>